<dbReference type="GO" id="GO:0010181">
    <property type="term" value="F:FMN binding"/>
    <property type="evidence" value="ECO:0007669"/>
    <property type="project" value="InterPro"/>
</dbReference>
<dbReference type="PANTHER" id="PTHR33798:SF5">
    <property type="entry name" value="FLAVIN REDUCTASE LIKE DOMAIN-CONTAINING PROTEIN"/>
    <property type="match status" value="1"/>
</dbReference>
<dbReference type="EMBL" id="FOLT01000004">
    <property type="protein sequence ID" value="SFC26176.1"/>
    <property type="molecule type" value="Genomic_DNA"/>
</dbReference>
<dbReference type="InterPro" id="IPR012349">
    <property type="entry name" value="Split_barrel_FMN-bd"/>
</dbReference>
<dbReference type="Pfam" id="PF01613">
    <property type="entry name" value="Flavin_Reduct"/>
    <property type="match status" value="1"/>
</dbReference>
<proteinExistence type="inferred from homology"/>
<comment type="cofactor">
    <cofactor evidence="1">
        <name>FMN</name>
        <dbReference type="ChEBI" id="CHEBI:58210"/>
    </cofactor>
</comment>
<evidence type="ECO:0000313" key="6">
    <source>
        <dbReference type="EMBL" id="SFC26176.1"/>
    </source>
</evidence>
<dbReference type="RefSeq" id="WP_091529448.1">
    <property type="nucleotide sequence ID" value="NZ_FOLT01000004.1"/>
</dbReference>
<dbReference type="SMART" id="SM00903">
    <property type="entry name" value="Flavin_Reduct"/>
    <property type="match status" value="1"/>
</dbReference>
<evidence type="ECO:0000256" key="3">
    <source>
        <dbReference type="ARBA" id="ARBA00022643"/>
    </source>
</evidence>
<evidence type="ECO:0000256" key="4">
    <source>
        <dbReference type="ARBA" id="ARBA00038054"/>
    </source>
</evidence>
<evidence type="ECO:0000256" key="2">
    <source>
        <dbReference type="ARBA" id="ARBA00022630"/>
    </source>
</evidence>
<feature type="domain" description="Flavin reductase like" evidence="5">
    <location>
        <begin position="20"/>
        <end position="178"/>
    </location>
</feature>
<evidence type="ECO:0000256" key="1">
    <source>
        <dbReference type="ARBA" id="ARBA00001917"/>
    </source>
</evidence>
<comment type="similarity">
    <text evidence="4">Belongs to the flavoredoxin family.</text>
</comment>
<name>A0A1I1HQN8_9LACT</name>
<reference evidence="7" key="1">
    <citation type="submission" date="2016-10" db="EMBL/GenBank/DDBJ databases">
        <authorList>
            <person name="Varghese N."/>
            <person name="Submissions S."/>
        </authorList>
    </citation>
    <scope>NUCLEOTIDE SEQUENCE [LARGE SCALE GENOMIC DNA]</scope>
    <source>
        <strain evidence="7">DSM 23664</strain>
    </source>
</reference>
<keyword evidence="2" id="KW-0285">Flavoprotein</keyword>
<dbReference type="InterPro" id="IPR002563">
    <property type="entry name" value="Flavin_Rdtase-like_dom"/>
</dbReference>
<dbReference type="AlphaFoldDB" id="A0A1I1HQN8"/>
<keyword evidence="7" id="KW-1185">Reference proteome</keyword>
<dbReference type="Proteomes" id="UP000199612">
    <property type="component" value="Unassembled WGS sequence"/>
</dbReference>
<keyword evidence="3" id="KW-0288">FMN</keyword>
<protein>
    <submittedName>
        <fullName evidence="6">NADH-FMN oxidoreductase RutF, flavin reductase (DIM6/NTAB) family</fullName>
    </submittedName>
</protein>
<dbReference type="SUPFAM" id="SSF50475">
    <property type="entry name" value="FMN-binding split barrel"/>
    <property type="match status" value="1"/>
</dbReference>
<organism evidence="6 7">
    <name type="scientific">Alkalibacterium subtropicum</name>
    <dbReference type="NCBI Taxonomy" id="753702"/>
    <lineage>
        <taxon>Bacteria</taxon>
        <taxon>Bacillati</taxon>
        <taxon>Bacillota</taxon>
        <taxon>Bacilli</taxon>
        <taxon>Lactobacillales</taxon>
        <taxon>Carnobacteriaceae</taxon>
        <taxon>Alkalibacterium</taxon>
    </lineage>
</organism>
<gene>
    <name evidence="6" type="ORF">SAMN04488102_104160</name>
</gene>
<dbReference type="OrthoDB" id="9794638at2"/>
<sequence>MHHFKTDDLSPKQQYKFLTGSIIPRPIAWITSLNQAAGIVNLAPFSFFSVASNQIPLLSVSILRTNQKSKDTADNILNQKEAVIHIVSRPLTENMNETSAPLPPDESELDRTDLHLVKSTTVDVPAVKEALVRFETVLYQHIPIKNETDEIITDHFLLKVTDFHFDEKVLDTDRDYILADKLEPMARLSGLDYAALGEIISMVRPTS</sequence>
<dbReference type="Gene3D" id="2.30.110.10">
    <property type="entry name" value="Electron Transport, Fmn-binding Protein, Chain A"/>
    <property type="match status" value="1"/>
</dbReference>
<evidence type="ECO:0000313" key="7">
    <source>
        <dbReference type="Proteomes" id="UP000199612"/>
    </source>
</evidence>
<evidence type="ECO:0000259" key="5">
    <source>
        <dbReference type="SMART" id="SM00903"/>
    </source>
</evidence>
<dbReference type="GO" id="GO:0016646">
    <property type="term" value="F:oxidoreductase activity, acting on the CH-NH group of donors, NAD or NADP as acceptor"/>
    <property type="evidence" value="ECO:0007669"/>
    <property type="project" value="UniProtKB-ARBA"/>
</dbReference>
<accession>A0A1I1HQN8</accession>
<dbReference type="PANTHER" id="PTHR33798">
    <property type="entry name" value="FLAVOPROTEIN OXYGENASE"/>
    <property type="match status" value="1"/>
</dbReference>
<dbReference type="STRING" id="753702.SAMN04488102_104160"/>